<evidence type="ECO:0000313" key="3">
    <source>
        <dbReference type="Proteomes" id="UP001597034"/>
    </source>
</evidence>
<feature type="domain" description="Methyltransferase" evidence="1">
    <location>
        <begin position="48"/>
        <end position="140"/>
    </location>
</feature>
<keyword evidence="3" id="KW-1185">Reference proteome</keyword>
<dbReference type="RefSeq" id="WP_256401810.1">
    <property type="nucleotide sequence ID" value="NZ_JANHJR010000004.1"/>
</dbReference>
<dbReference type="Pfam" id="PF13649">
    <property type="entry name" value="Methyltransf_25"/>
    <property type="match status" value="1"/>
</dbReference>
<dbReference type="EMBL" id="JBHUDO010000004">
    <property type="protein sequence ID" value="MFD1647710.1"/>
    <property type="molecule type" value="Genomic_DNA"/>
</dbReference>
<dbReference type="GO" id="GO:0008168">
    <property type="term" value="F:methyltransferase activity"/>
    <property type="evidence" value="ECO:0007669"/>
    <property type="project" value="UniProtKB-KW"/>
</dbReference>
<gene>
    <name evidence="2" type="ORF">ACFSBL_18620</name>
</gene>
<dbReference type="GO" id="GO:0032259">
    <property type="term" value="P:methylation"/>
    <property type="evidence" value="ECO:0007669"/>
    <property type="project" value="UniProtKB-KW"/>
</dbReference>
<proteinExistence type="predicted"/>
<accession>A0ABD6DPL3</accession>
<dbReference type="InterPro" id="IPR050508">
    <property type="entry name" value="Methyltransf_Superfamily"/>
</dbReference>
<dbReference type="InterPro" id="IPR041698">
    <property type="entry name" value="Methyltransf_25"/>
</dbReference>
<dbReference type="SUPFAM" id="SSF53335">
    <property type="entry name" value="S-adenosyl-L-methionine-dependent methyltransferases"/>
    <property type="match status" value="1"/>
</dbReference>
<evidence type="ECO:0000313" key="2">
    <source>
        <dbReference type="EMBL" id="MFD1647710.1"/>
    </source>
</evidence>
<keyword evidence="2" id="KW-0489">Methyltransferase</keyword>
<sequence>MDSNDVRREWADRSGEYSPTYYAHLGSDEASELLVSTLAERVSRDASVLELGCSSGRHLAALREAGFSDLTGVDVNADAIDVLVETYSELAATGTFHVAAIEDFLPDLPDDAFDVVFTVETLQHIHPDEAWVFEEIARVTGEQLVVVENEDREPGTTMEVRGGIPLYFRDWRSEFTSRGLVEVDSAATKRDTVHVFEPGR</sequence>
<dbReference type="EC" id="2.1.-.-" evidence="2"/>
<dbReference type="Proteomes" id="UP001597034">
    <property type="component" value="Unassembled WGS sequence"/>
</dbReference>
<protein>
    <submittedName>
        <fullName evidence="2">Class I SAM-dependent methyltransferase</fullName>
        <ecNumber evidence="2">2.1.-.-</ecNumber>
    </submittedName>
</protein>
<dbReference type="InterPro" id="IPR029063">
    <property type="entry name" value="SAM-dependent_MTases_sf"/>
</dbReference>
<reference evidence="2 3" key="1">
    <citation type="journal article" date="2019" name="Int. J. Syst. Evol. Microbiol.">
        <title>The Global Catalogue of Microorganisms (GCM) 10K type strain sequencing project: providing services to taxonomists for standard genome sequencing and annotation.</title>
        <authorList>
            <consortium name="The Broad Institute Genomics Platform"/>
            <consortium name="The Broad Institute Genome Sequencing Center for Infectious Disease"/>
            <person name="Wu L."/>
            <person name="Ma J."/>
        </authorList>
    </citation>
    <scope>NUCLEOTIDE SEQUENCE [LARGE SCALE GENOMIC DNA]</scope>
    <source>
        <strain evidence="2 3">CGMCC 1.10390</strain>
    </source>
</reference>
<dbReference type="Gene3D" id="3.40.50.150">
    <property type="entry name" value="Vaccinia Virus protein VP39"/>
    <property type="match status" value="1"/>
</dbReference>
<keyword evidence="2" id="KW-0808">Transferase</keyword>
<dbReference type="CDD" id="cd02440">
    <property type="entry name" value="AdoMet_MTases"/>
    <property type="match status" value="1"/>
</dbReference>
<dbReference type="AlphaFoldDB" id="A0ABD6DPL3"/>
<comment type="caution">
    <text evidence="2">The sequence shown here is derived from an EMBL/GenBank/DDBJ whole genome shotgun (WGS) entry which is preliminary data.</text>
</comment>
<evidence type="ECO:0000259" key="1">
    <source>
        <dbReference type="Pfam" id="PF13649"/>
    </source>
</evidence>
<name>A0ABD6DPL3_9EURY</name>
<dbReference type="PANTHER" id="PTHR42912">
    <property type="entry name" value="METHYLTRANSFERASE"/>
    <property type="match status" value="1"/>
</dbReference>
<organism evidence="2 3">
    <name type="scientific">Haloarchaeobius litoreus</name>
    <dbReference type="NCBI Taxonomy" id="755306"/>
    <lineage>
        <taxon>Archaea</taxon>
        <taxon>Methanobacteriati</taxon>
        <taxon>Methanobacteriota</taxon>
        <taxon>Stenosarchaea group</taxon>
        <taxon>Halobacteria</taxon>
        <taxon>Halobacteriales</taxon>
        <taxon>Halorubellaceae</taxon>
        <taxon>Haloarchaeobius</taxon>
    </lineage>
</organism>